<dbReference type="AlphaFoldDB" id="A0A1D3TR76"/>
<protein>
    <submittedName>
        <fullName evidence="2">Transcriptional regulator, AbiEi antitoxin, Type IV TA system</fullName>
    </submittedName>
</protein>
<accession>A0A1D3TR76</accession>
<dbReference type="Proteomes" id="UP000199315">
    <property type="component" value="Unassembled WGS sequence"/>
</dbReference>
<dbReference type="OrthoDB" id="9801429at2"/>
<evidence type="ECO:0000259" key="1">
    <source>
        <dbReference type="Pfam" id="PF13338"/>
    </source>
</evidence>
<feature type="domain" description="AbiEi antitoxin N-terminal" evidence="1">
    <location>
        <begin position="6"/>
        <end position="53"/>
    </location>
</feature>
<sequence length="197" mass="22712">MSNSELIMEMVKKNGGVITASEVTKAGISRASLKHLTDIGILEHSARGVYQLAEVWDDEMYHLQVRYKKGIFSGETALFLYDLTDRTPMRFQMTFPLNYNVNALKNENVKCVRTIPKLYGLGVVQMKTPAGNPVKVYNMERTLCDILRKQSNTDIQIVSEAFKRYARRSDKNIPLLSEYSRELRVEKRLRNYLEVLL</sequence>
<dbReference type="STRING" id="1619234.SAMN05421730_10049"/>
<dbReference type="InterPro" id="IPR025159">
    <property type="entry name" value="AbiEi_N"/>
</dbReference>
<keyword evidence="3" id="KW-1185">Reference proteome</keyword>
<organism evidence="2 3">
    <name type="scientific">Anaerobium acetethylicum</name>
    <dbReference type="NCBI Taxonomy" id="1619234"/>
    <lineage>
        <taxon>Bacteria</taxon>
        <taxon>Bacillati</taxon>
        <taxon>Bacillota</taxon>
        <taxon>Clostridia</taxon>
        <taxon>Lachnospirales</taxon>
        <taxon>Lachnospiraceae</taxon>
        <taxon>Anaerobium</taxon>
    </lineage>
</organism>
<evidence type="ECO:0000313" key="2">
    <source>
        <dbReference type="EMBL" id="SCP96207.1"/>
    </source>
</evidence>
<reference evidence="2 3" key="1">
    <citation type="submission" date="2016-09" db="EMBL/GenBank/DDBJ databases">
        <authorList>
            <person name="Capua I."/>
            <person name="De Benedictis P."/>
            <person name="Joannis T."/>
            <person name="Lombin L.H."/>
            <person name="Cattoli G."/>
        </authorList>
    </citation>
    <scope>NUCLEOTIDE SEQUENCE [LARGE SCALE GENOMIC DNA]</scope>
    <source>
        <strain evidence="2 3">GluBS11</strain>
    </source>
</reference>
<dbReference type="EMBL" id="FMKA01000004">
    <property type="protein sequence ID" value="SCP96207.1"/>
    <property type="molecule type" value="Genomic_DNA"/>
</dbReference>
<name>A0A1D3TR76_9FIRM</name>
<dbReference type="Pfam" id="PF13338">
    <property type="entry name" value="AbiEi_4"/>
    <property type="match status" value="1"/>
</dbReference>
<evidence type="ECO:0000313" key="3">
    <source>
        <dbReference type="Proteomes" id="UP000199315"/>
    </source>
</evidence>
<gene>
    <name evidence="2" type="ORF">SAMN05421730_10049</name>
</gene>
<proteinExistence type="predicted"/>